<keyword evidence="1" id="KW-0732">Signal</keyword>
<dbReference type="Proteomes" id="UP000887577">
    <property type="component" value="Unplaced"/>
</dbReference>
<name>A0A914YQK3_9BILA</name>
<dbReference type="GO" id="GO:0006644">
    <property type="term" value="P:phospholipid metabolic process"/>
    <property type="evidence" value="ECO:0007669"/>
    <property type="project" value="InterPro"/>
</dbReference>
<evidence type="ECO:0000313" key="3">
    <source>
        <dbReference type="WBParaSite" id="PSU_v2.g1964.t1"/>
    </source>
</evidence>
<proteinExistence type="predicted"/>
<keyword evidence="2" id="KW-1185">Reference proteome</keyword>
<dbReference type="AlphaFoldDB" id="A0A914YQK3"/>
<dbReference type="InterPro" id="IPR053322">
    <property type="entry name" value="PLA2-like"/>
</dbReference>
<dbReference type="SUPFAM" id="SSF48619">
    <property type="entry name" value="Phospholipase A2, PLA2"/>
    <property type="match status" value="1"/>
</dbReference>
<sequence>MFMRLWIAVSVLALFSANIEASSCGSGKFQNFMANVFIKLDCPSKMSQFNSCCNTHDSCYDRQMGQSRCDNAFCSCVKNAGKGTLCELDARKFCDWVIAYGAKAYKNAG</sequence>
<evidence type="ECO:0000313" key="2">
    <source>
        <dbReference type="Proteomes" id="UP000887577"/>
    </source>
</evidence>
<accession>A0A914YQK3</accession>
<feature type="chain" id="PRO_5037640709" evidence="1">
    <location>
        <begin position="22"/>
        <end position="109"/>
    </location>
</feature>
<dbReference type="InterPro" id="IPR036444">
    <property type="entry name" value="PLipase_A2_dom_sf"/>
</dbReference>
<organism evidence="2 3">
    <name type="scientific">Panagrolaimus superbus</name>
    <dbReference type="NCBI Taxonomy" id="310955"/>
    <lineage>
        <taxon>Eukaryota</taxon>
        <taxon>Metazoa</taxon>
        <taxon>Ecdysozoa</taxon>
        <taxon>Nematoda</taxon>
        <taxon>Chromadorea</taxon>
        <taxon>Rhabditida</taxon>
        <taxon>Tylenchina</taxon>
        <taxon>Panagrolaimomorpha</taxon>
        <taxon>Panagrolaimoidea</taxon>
        <taxon>Panagrolaimidae</taxon>
        <taxon>Panagrolaimus</taxon>
    </lineage>
</organism>
<feature type="signal peptide" evidence="1">
    <location>
        <begin position="1"/>
        <end position="21"/>
    </location>
</feature>
<dbReference type="PANTHER" id="PTHR34228">
    <property type="entry name" value="PROTEIN CBG09474-RELATED"/>
    <property type="match status" value="1"/>
</dbReference>
<dbReference type="GO" id="GO:0050482">
    <property type="term" value="P:arachidonate secretion"/>
    <property type="evidence" value="ECO:0007669"/>
    <property type="project" value="InterPro"/>
</dbReference>
<dbReference type="WBParaSite" id="PSU_v2.g1964.t1">
    <property type="protein sequence ID" value="PSU_v2.g1964.t1"/>
    <property type="gene ID" value="PSU_v2.g1964"/>
</dbReference>
<evidence type="ECO:0000256" key="1">
    <source>
        <dbReference type="SAM" id="SignalP"/>
    </source>
</evidence>
<protein>
    <submittedName>
        <fullName evidence="3">Uncharacterized protein</fullName>
    </submittedName>
</protein>
<dbReference type="GO" id="GO:0004623">
    <property type="term" value="F:phospholipase A2 activity"/>
    <property type="evidence" value="ECO:0007669"/>
    <property type="project" value="InterPro"/>
</dbReference>
<reference evidence="3" key="1">
    <citation type="submission" date="2022-11" db="UniProtKB">
        <authorList>
            <consortium name="WormBaseParasite"/>
        </authorList>
    </citation>
    <scope>IDENTIFICATION</scope>
</reference>